<evidence type="ECO:0000256" key="2">
    <source>
        <dbReference type="ARBA" id="ARBA00023043"/>
    </source>
</evidence>
<evidence type="ECO:0000313" key="5">
    <source>
        <dbReference type="Proteomes" id="UP001175271"/>
    </source>
</evidence>
<gene>
    <name evidence="4" type="ORF">QR680_013070</name>
</gene>
<dbReference type="InterPro" id="IPR036770">
    <property type="entry name" value="Ankyrin_rpt-contain_sf"/>
</dbReference>
<comment type="caution">
    <text evidence="4">The sequence shown here is derived from an EMBL/GenBank/DDBJ whole genome shotgun (WGS) entry which is preliminary data.</text>
</comment>
<evidence type="ECO:0008006" key="6">
    <source>
        <dbReference type="Google" id="ProtNLM"/>
    </source>
</evidence>
<accession>A0AA39I5P8</accession>
<organism evidence="4 5">
    <name type="scientific">Steinernema hermaphroditum</name>
    <dbReference type="NCBI Taxonomy" id="289476"/>
    <lineage>
        <taxon>Eukaryota</taxon>
        <taxon>Metazoa</taxon>
        <taxon>Ecdysozoa</taxon>
        <taxon>Nematoda</taxon>
        <taxon>Chromadorea</taxon>
        <taxon>Rhabditida</taxon>
        <taxon>Tylenchina</taxon>
        <taxon>Panagrolaimomorpha</taxon>
        <taxon>Strongyloidoidea</taxon>
        <taxon>Steinernematidae</taxon>
        <taxon>Steinernema</taxon>
    </lineage>
</organism>
<feature type="repeat" description="ANK" evidence="3">
    <location>
        <begin position="144"/>
        <end position="176"/>
    </location>
</feature>
<keyword evidence="1" id="KW-0677">Repeat</keyword>
<reference evidence="4" key="1">
    <citation type="submission" date="2023-06" db="EMBL/GenBank/DDBJ databases">
        <title>Genomic analysis of the entomopathogenic nematode Steinernema hermaphroditum.</title>
        <authorList>
            <person name="Schwarz E.M."/>
            <person name="Heppert J.K."/>
            <person name="Baniya A."/>
            <person name="Schwartz H.T."/>
            <person name="Tan C.-H."/>
            <person name="Antoshechkin I."/>
            <person name="Sternberg P.W."/>
            <person name="Goodrich-Blair H."/>
            <person name="Dillman A.R."/>
        </authorList>
    </citation>
    <scope>NUCLEOTIDE SEQUENCE</scope>
    <source>
        <strain evidence="4">PS9179</strain>
        <tissue evidence="4">Whole animal</tissue>
    </source>
</reference>
<evidence type="ECO:0000256" key="1">
    <source>
        <dbReference type="ARBA" id="ARBA00022737"/>
    </source>
</evidence>
<evidence type="ECO:0000313" key="4">
    <source>
        <dbReference type="EMBL" id="KAK0417540.1"/>
    </source>
</evidence>
<dbReference type="PANTHER" id="PTHR24198:SF165">
    <property type="entry name" value="ANKYRIN REPEAT-CONTAINING PROTEIN-RELATED"/>
    <property type="match status" value="1"/>
</dbReference>
<evidence type="ECO:0000256" key="3">
    <source>
        <dbReference type="PROSITE-ProRule" id="PRU00023"/>
    </source>
</evidence>
<protein>
    <recommendedName>
        <fullName evidence="6">SAM domain-containing protein</fullName>
    </recommendedName>
</protein>
<keyword evidence="2 3" id="KW-0040">ANK repeat</keyword>
<feature type="repeat" description="ANK" evidence="3">
    <location>
        <begin position="111"/>
        <end position="143"/>
    </location>
</feature>
<dbReference type="AlphaFoldDB" id="A0AA39I5P8"/>
<dbReference type="Proteomes" id="UP001175271">
    <property type="component" value="Unassembled WGS sequence"/>
</dbReference>
<dbReference type="EMBL" id="JAUCMV010000002">
    <property type="protein sequence ID" value="KAK0417540.1"/>
    <property type="molecule type" value="Genomic_DNA"/>
</dbReference>
<proteinExistence type="predicted"/>
<keyword evidence="5" id="KW-1185">Reference proteome</keyword>
<dbReference type="Gene3D" id="1.25.40.20">
    <property type="entry name" value="Ankyrin repeat-containing domain"/>
    <property type="match status" value="1"/>
</dbReference>
<dbReference type="PROSITE" id="PS50088">
    <property type="entry name" value="ANK_REPEAT"/>
    <property type="match status" value="2"/>
</dbReference>
<dbReference type="Pfam" id="PF12796">
    <property type="entry name" value="Ank_2"/>
    <property type="match status" value="1"/>
</dbReference>
<dbReference type="SMART" id="SM00248">
    <property type="entry name" value="ANK"/>
    <property type="match status" value="3"/>
</dbReference>
<sequence>MNRYRHQVRFSNRPPTTIPAPQVEPDLTFLKKIEDMPYPESKQIADYSMDLFTASSLGYTDMLHHLTRQQFGEKNTESWTSLLYGAYLGHENVCSDVLCVNPSILNCRDSYGRSAIMLAAACGNVSLVKRFLTLGGKVNYSDINERTALHYAVINKQHSIVELLLEWKADPNRVDVEQMTPTAIAASLEYARIFEALLENGANPLVANNEGQSAESFVLESQNPRLTAILDTWRLEHRTAQEIQDLGTLLRIFRMDGYLPMLERKGIDINRFLTLTKKDIDAVIGDPSACRELYTIVEYFTPYGVDPKRGSSAQLDYVHYFTEHVKHIEQTVTQAKMALAAKESHRDRLAMYRSLVCLTVLLGRPSARCRSPRSEGVLKALEDTRIW</sequence>
<name>A0AA39I5P8_9BILA</name>
<dbReference type="SUPFAM" id="SSF48403">
    <property type="entry name" value="Ankyrin repeat"/>
    <property type="match status" value="1"/>
</dbReference>
<dbReference type="PROSITE" id="PS50297">
    <property type="entry name" value="ANK_REP_REGION"/>
    <property type="match status" value="2"/>
</dbReference>
<dbReference type="PANTHER" id="PTHR24198">
    <property type="entry name" value="ANKYRIN REPEAT AND PROTEIN KINASE DOMAIN-CONTAINING PROTEIN"/>
    <property type="match status" value="1"/>
</dbReference>
<dbReference type="InterPro" id="IPR002110">
    <property type="entry name" value="Ankyrin_rpt"/>
</dbReference>